<keyword evidence="5" id="KW-0378">Hydrolase</keyword>
<evidence type="ECO:0000313" key="12">
    <source>
        <dbReference type="Proteomes" id="UP001548189"/>
    </source>
</evidence>
<evidence type="ECO:0000256" key="8">
    <source>
        <dbReference type="SAM" id="SignalP"/>
    </source>
</evidence>
<dbReference type="InterPro" id="IPR007484">
    <property type="entry name" value="Peptidase_M28"/>
</dbReference>
<dbReference type="Pfam" id="PF04389">
    <property type="entry name" value="Peptidase_M28"/>
    <property type="match status" value="1"/>
</dbReference>
<dbReference type="Gene3D" id="2.60.120.380">
    <property type="match status" value="2"/>
</dbReference>
<reference evidence="11 12" key="1">
    <citation type="submission" date="2024-06" db="EMBL/GenBank/DDBJ databases">
        <authorList>
            <person name="Li F."/>
        </authorList>
    </citation>
    <scope>NUCLEOTIDE SEQUENCE [LARGE SCALE GENOMIC DNA]</scope>
    <source>
        <strain evidence="11 12">GXAS 311</strain>
    </source>
</reference>
<evidence type="ECO:0000256" key="6">
    <source>
        <dbReference type="ARBA" id="ARBA00022833"/>
    </source>
</evidence>
<evidence type="ECO:0000256" key="3">
    <source>
        <dbReference type="ARBA" id="ARBA00022723"/>
    </source>
</evidence>
<feature type="region of interest" description="Disordered" evidence="7">
    <location>
        <begin position="403"/>
        <end position="427"/>
    </location>
</feature>
<organism evidence="11 12">
    <name type="scientific">Aliikangiella maris</name>
    <dbReference type="NCBI Taxonomy" id="3162458"/>
    <lineage>
        <taxon>Bacteria</taxon>
        <taxon>Pseudomonadati</taxon>
        <taxon>Pseudomonadota</taxon>
        <taxon>Gammaproteobacteria</taxon>
        <taxon>Oceanospirillales</taxon>
        <taxon>Pleioneaceae</taxon>
        <taxon>Aliikangiella</taxon>
    </lineage>
</organism>
<accession>A0ABV2BWJ5</accession>
<feature type="chain" id="PRO_5046553895" evidence="8">
    <location>
        <begin position="23"/>
        <end position="631"/>
    </location>
</feature>
<dbReference type="InterPro" id="IPR012189">
    <property type="entry name" value="Pept_M28E_Ap1"/>
</dbReference>
<dbReference type="Pfam" id="PF04151">
    <property type="entry name" value="PPC"/>
    <property type="match status" value="2"/>
</dbReference>
<feature type="domain" description="Peptidase C-terminal archaeal/bacterial" evidence="9">
    <location>
        <begin position="551"/>
        <end position="617"/>
    </location>
</feature>
<dbReference type="Proteomes" id="UP001548189">
    <property type="component" value="Unassembled WGS sequence"/>
</dbReference>
<feature type="domain" description="Peptidase C-terminal archaeal/bacterial" evidence="9">
    <location>
        <begin position="444"/>
        <end position="508"/>
    </location>
</feature>
<sequence>MKKNIIALLGLVSTSLAPWVLADSNNLTSQSDKKVWISIGDDAYSLISQKYSETIKFSQSKIHNASHGSVAVVQVPESQIPLLSELMHDEFNRCGGFVFHESFAQAQTYAMLPSQLSPSVAVNYTINNSASVNALLSKLSTSSMSSTVNSLSNYHNRYYTQQSGVDSSNWIKNKWQSIGNGRSDISVESFNHSWSQPSVIATITGTTSPDEIIVIGGHLDSINGSNQSSGQAPGADDNASGIAVITETLKAIVASGFKPKKTIKLMGYAAEEVGLRGSKAIAQSYRNKNVIGVVQFDMSGRKGPTSQDIVFMTDYTNNAQNQFMQDLIDTYLPGVTHGISQCGYACSDHASWHNEGVAASMPFESKMNEANRQIHTANDTAYDVNHSIKFAQLSVAFAAELAKGSTGSNPNPDPDPDPDPTPNELQNGVAITGLSESRGNELNYIFKVPAGAKNIKFVMSGNSGDADLYTKFGSQPTDSSYDCRPFKNGSQETCDGNQTGGTYYVRIKAYSAFSGLSIMAEYSDADTNPDPNTPIDRTENVSVNQGQWQRFTQELPSGYSSLKVTMSGGDGDADLYVRQGAASTTSQYDCRPYKAGNSETCTFNNPQAATWYIDVYGYSSATGATLKIEAK</sequence>
<evidence type="ECO:0000259" key="9">
    <source>
        <dbReference type="Pfam" id="PF04151"/>
    </source>
</evidence>
<dbReference type="PANTHER" id="PTHR12147">
    <property type="entry name" value="METALLOPEPTIDASE M28 FAMILY MEMBER"/>
    <property type="match status" value="1"/>
</dbReference>
<feature type="domain" description="Peptidase M28" evidence="10">
    <location>
        <begin position="199"/>
        <end position="385"/>
    </location>
</feature>
<gene>
    <name evidence="11" type="ORF">ABVT43_14220</name>
</gene>
<keyword evidence="12" id="KW-1185">Reference proteome</keyword>
<dbReference type="SUPFAM" id="SSF53187">
    <property type="entry name" value="Zn-dependent exopeptidases"/>
    <property type="match status" value="1"/>
</dbReference>
<dbReference type="Gene3D" id="3.40.630.10">
    <property type="entry name" value="Zn peptidases"/>
    <property type="match status" value="1"/>
</dbReference>
<dbReference type="PANTHER" id="PTHR12147:SF56">
    <property type="entry name" value="AMINOPEPTIDASE YDR415C-RELATED"/>
    <property type="match status" value="1"/>
</dbReference>
<dbReference type="EMBL" id="JBEVCJ010000019">
    <property type="protein sequence ID" value="MET1256293.1"/>
    <property type="molecule type" value="Genomic_DNA"/>
</dbReference>
<evidence type="ECO:0000259" key="10">
    <source>
        <dbReference type="Pfam" id="PF04389"/>
    </source>
</evidence>
<evidence type="ECO:0000256" key="1">
    <source>
        <dbReference type="ARBA" id="ARBA00022438"/>
    </source>
</evidence>
<dbReference type="PIRSF" id="PIRSF036685">
    <property type="entry name" value="BacLeuNPeptidase"/>
    <property type="match status" value="1"/>
</dbReference>
<keyword evidence="1" id="KW-0031">Aminopeptidase</keyword>
<proteinExistence type="predicted"/>
<keyword evidence="6" id="KW-0862">Zinc</keyword>
<evidence type="ECO:0000256" key="4">
    <source>
        <dbReference type="ARBA" id="ARBA00022729"/>
    </source>
</evidence>
<protein>
    <submittedName>
        <fullName evidence="11">M20/M25/M40 family metallo-hydrolase</fullName>
    </submittedName>
</protein>
<dbReference type="InterPro" id="IPR007280">
    <property type="entry name" value="Peptidase_C_arc/bac"/>
</dbReference>
<keyword evidence="2" id="KW-0645">Protease</keyword>
<dbReference type="RefSeq" id="WP_353896880.1">
    <property type="nucleotide sequence ID" value="NZ_JBEVCJ010000019.1"/>
</dbReference>
<evidence type="ECO:0000256" key="7">
    <source>
        <dbReference type="SAM" id="MobiDB-lite"/>
    </source>
</evidence>
<evidence type="ECO:0000313" key="11">
    <source>
        <dbReference type="EMBL" id="MET1256293.1"/>
    </source>
</evidence>
<keyword evidence="3" id="KW-0479">Metal-binding</keyword>
<keyword evidence="4 8" id="KW-0732">Signal</keyword>
<evidence type="ECO:0000256" key="5">
    <source>
        <dbReference type="ARBA" id="ARBA00022801"/>
    </source>
</evidence>
<evidence type="ECO:0000256" key="2">
    <source>
        <dbReference type="ARBA" id="ARBA00022670"/>
    </source>
</evidence>
<feature type="signal peptide" evidence="8">
    <location>
        <begin position="1"/>
        <end position="22"/>
    </location>
</feature>
<name>A0ABV2BWJ5_9GAMM</name>
<dbReference type="InterPro" id="IPR045175">
    <property type="entry name" value="M28_fam"/>
</dbReference>
<comment type="caution">
    <text evidence="11">The sequence shown here is derived from an EMBL/GenBank/DDBJ whole genome shotgun (WGS) entry which is preliminary data.</text>
</comment>